<proteinExistence type="predicted"/>
<evidence type="ECO:0000313" key="2">
    <source>
        <dbReference type="Proteomes" id="UP000660885"/>
    </source>
</evidence>
<accession>A0ABS1UDE7</accession>
<name>A0ABS1UDE7_9PROT</name>
<dbReference type="RefSeq" id="WP_202836020.1">
    <property type="nucleotide sequence ID" value="NZ_JAETWB010000100.1"/>
</dbReference>
<gene>
    <name evidence="1" type="ORF">JMJ56_32510</name>
</gene>
<dbReference type="Proteomes" id="UP000660885">
    <property type="component" value="Unassembled WGS sequence"/>
</dbReference>
<protein>
    <submittedName>
        <fullName evidence="1">Uncharacterized protein</fullName>
    </submittedName>
</protein>
<reference evidence="1 2" key="1">
    <citation type="submission" date="2021-01" db="EMBL/GenBank/DDBJ databases">
        <title>Belnapia mucosa sp. nov. and Belnapia arida sp. nov., isolated from the Tabernas Desert (Almeria, Spain).</title>
        <authorList>
            <person name="Molina-Menor E."/>
            <person name="Vidal-Verdu A."/>
            <person name="Calonge A."/>
            <person name="Satari L."/>
            <person name="Pereto J."/>
            <person name="Porcar M."/>
        </authorList>
    </citation>
    <scope>NUCLEOTIDE SEQUENCE [LARGE SCALE GENOMIC DNA]</scope>
    <source>
        <strain evidence="1 2">T18</strain>
    </source>
</reference>
<organism evidence="1 2">
    <name type="scientific">Belnapia arida</name>
    <dbReference type="NCBI Taxonomy" id="2804533"/>
    <lineage>
        <taxon>Bacteria</taxon>
        <taxon>Pseudomonadati</taxon>
        <taxon>Pseudomonadota</taxon>
        <taxon>Alphaproteobacteria</taxon>
        <taxon>Acetobacterales</taxon>
        <taxon>Roseomonadaceae</taxon>
        <taxon>Belnapia</taxon>
    </lineage>
</organism>
<sequence length="180" mass="19049">MPVVTMPSGSMLSVVQAYPLTEAADSPSSFGQLEATHHRPDFSTQQPTLLDALGVNETDRVLVLGCSCIEVLCDAVRHGCRTASEALTPPKRPEPADVVVAPRVTSEGEAIAIAESGRRALMAGGQGGLLALVLAGAQPLSIAQSISGRLRAFGFRRIRIRRQANGHFLLMCNLRPAPVN</sequence>
<comment type="caution">
    <text evidence="1">The sequence shown here is derived from an EMBL/GenBank/DDBJ whole genome shotgun (WGS) entry which is preliminary data.</text>
</comment>
<dbReference type="EMBL" id="JAETWB010000100">
    <property type="protein sequence ID" value="MBL6082688.1"/>
    <property type="molecule type" value="Genomic_DNA"/>
</dbReference>
<keyword evidence="2" id="KW-1185">Reference proteome</keyword>
<evidence type="ECO:0000313" key="1">
    <source>
        <dbReference type="EMBL" id="MBL6082688.1"/>
    </source>
</evidence>